<evidence type="ECO:0000256" key="5">
    <source>
        <dbReference type="ARBA" id="ARBA00022967"/>
    </source>
</evidence>
<evidence type="ECO:0000256" key="1">
    <source>
        <dbReference type="ARBA" id="ARBA00022448"/>
    </source>
</evidence>
<keyword evidence="1" id="KW-0813">Transport</keyword>
<keyword evidence="3" id="KW-0547">Nucleotide-binding</keyword>
<evidence type="ECO:0000256" key="4">
    <source>
        <dbReference type="ARBA" id="ARBA00022840"/>
    </source>
</evidence>
<organism evidence="8 9">
    <name type="scientific">Uliginosibacterium paludis</name>
    <dbReference type="NCBI Taxonomy" id="1615952"/>
    <lineage>
        <taxon>Bacteria</taxon>
        <taxon>Pseudomonadati</taxon>
        <taxon>Pseudomonadota</taxon>
        <taxon>Betaproteobacteria</taxon>
        <taxon>Rhodocyclales</taxon>
        <taxon>Zoogloeaceae</taxon>
        <taxon>Uliginosibacterium</taxon>
    </lineage>
</organism>
<evidence type="ECO:0000256" key="3">
    <source>
        <dbReference type="ARBA" id="ARBA00022741"/>
    </source>
</evidence>
<evidence type="ECO:0000256" key="6">
    <source>
        <dbReference type="ARBA" id="ARBA00037066"/>
    </source>
</evidence>
<accession>A0ABV2CXG3</accession>
<keyword evidence="4 8" id="KW-0067">ATP-binding</keyword>
<evidence type="ECO:0000256" key="2">
    <source>
        <dbReference type="ARBA" id="ARBA00022475"/>
    </source>
</evidence>
<comment type="function">
    <text evidence="6">Part of the ABC transporter complex HmuTUV involved in hemin import. Responsible for energy coupling to the transport system.</text>
</comment>
<gene>
    <name evidence="8" type="ORF">ABVT11_20030</name>
</gene>
<dbReference type="Proteomes" id="UP001548590">
    <property type="component" value="Unassembled WGS sequence"/>
</dbReference>
<dbReference type="RefSeq" id="WP_345924617.1">
    <property type="nucleotide sequence ID" value="NZ_JBDIVF010000001.1"/>
</dbReference>
<keyword evidence="5" id="KW-1278">Translocase</keyword>
<dbReference type="InterPro" id="IPR027417">
    <property type="entry name" value="P-loop_NTPase"/>
</dbReference>
<proteinExistence type="predicted"/>
<dbReference type="Pfam" id="PF00005">
    <property type="entry name" value="ABC_tran"/>
    <property type="match status" value="1"/>
</dbReference>
<dbReference type="InterPro" id="IPR003439">
    <property type="entry name" value="ABC_transporter-like_ATP-bd"/>
</dbReference>
<feature type="domain" description="ABC transporter" evidence="7">
    <location>
        <begin position="1"/>
        <end position="241"/>
    </location>
</feature>
<dbReference type="Gene3D" id="3.40.50.300">
    <property type="entry name" value="P-loop containing nucleotide triphosphate hydrolases"/>
    <property type="match status" value="1"/>
</dbReference>
<keyword evidence="9" id="KW-1185">Reference proteome</keyword>
<dbReference type="EMBL" id="JBEWLZ010000022">
    <property type="protein sequence ID" value="MET1492137.1"/>
    <property type="molecule type" value="Genomic_DNA"/>
</dbReference>
<comment type="caution">
    <text evidence="8">The sequence shown here is derived from an EMBL/GenBank/DDBJ whole genome shotgun (WGS) entry which is preliminary data.</text>
</comment>
<dbReference type="PANTHER" id="PTHR42794:SF1">
    <property type="entry name" value="HEMIN IMPORT ATP-BINDING PROTEIN HMUV"/>
    <property type="match status" value="1"/>
</dbReference>
<dbReference type="PROSITE" id="PS50893">
    <property type="entry name" value="ABC_TRANSPORTER_2"/>
    <property type="match status" value="1"/>
</dbReference>
<reference evidence="8 9" key="1">
    <citation type="submission" date="2024-07" db="EMBL/GenBank/DDBJ databases">
        <title>Uliginosibacterium paludis KCTC:42655.</title>
        <authorList>
            <person name="Kim M.K."/>
        </authorList>
    </citation>
    <scope>NUCLEOTIDE SEQUENCE [LARGE SCALE GENOMIC DNA]</scope>
    <source>
        <strain evidence="8 9">KCTC 42655</strain>
    </source>
</reference>
<dbReference type="PANTHER" id="PTHR42794">
    <property type="entry name" value="HEMIN IMPORT ATP-BINDING PROTEIN HMUV"/>
    <property type="match status" value="1"/>
</dbReference>
<evidence type="ECO:0000313" key="8">
    <source>
        <dbReference type="EMBL" id="MET1492137.1"/>
    </source>
</evidence>
<name>A0ABV2CXG3_9RHOO</name>
<evidence type="ECO:0000313" key="9">
    <source>
        <dbReference type="Proteomes" id="UP001548590"/>
    </source>
</evidence>
<sequence length="261" mass="27616">MTTLTLNKLCLNAGGQPGGRLLIGELSLNMQAGERWVLLGPNGAGKSTLILALAGLLPPNAGGILLDNKPLAAWSAAALARQRAWCPQFWLDPFPVSAWETVACALLALHPELAAAEIEAQARTALADFDVGHLADTDVRQLSGGERQRVALATACAQGAPLLLLDEPSSHLDWSHQALLQARLKAWAAKGGTVLVAVHDLNLAWTLATHALLLDGKGGAVHGPREAVLRADTLSAAYGVPVSLREEHDARWFRVDLENSV</sequence>
<keyword evidence="2" id="KW-0472">Membrane</keyword>
<dbReference type="SMART" id="SM00382">
    <property type="entry name" value="AAA"/>
    <property type="match status" value="1"/>
</dbReference>
<keyword evidence="2" id="KW-1003">Cell membrane</keyword>
<protein>
    <submittedName>
        <fullName evidence="8">ABC transporter ATP-binding protein</fullName>
    </submittedName>
</protein>
<dbReference type="SUPFAM" id="SSF52540">
    <property type="entry name" value="P-loop containing nucleoside triphosphate hydrolases"/>
    <property type="match status" value="1"/>
</dbReference>
<dbReference type="GO" id="GO:0005524">
    <property type="term" value="F:ATP binding"/>
    <property type="evidence" value="ECO:0007669"/>
    <property type="project" value="UniProtKB-KW"/>
</dbReference>
<dbReference type="InterPro" id="IPR003593">
    <property type="entry name" value="AAA+_ATPase"/>
</dbReference>
<evidence type="ECO:0000259" key="7">
    <source>
        <dbReference type="PROSITE" id="PS50893"/>
    </source>
</evidence>